<dbReference type="KEGG" id="als:DJ013_18635"/>
<sequence length="258" mass="30445">MKIFYSENNVDYSSYTFSYAIYAMREGQEDVSPIYDKGFLPYTGNITLESETFYLARSLRVDLARFVDTSENRRICRQIEPLGVSVELVKKEDFDLEEPAFKELCEAYITERIGDSNMTQERWNYILKSSIGTHILKFKNAEKTLGYILVSLTDSMLHYWFSFFDTDYMKSHSLGKWMMWRAINWSKENGLDYVYLGTAYKSAALYKIRDHKGLEFWDGQQWNQDVKLLKELCKTDLENKTADRFKSLEEPNSFLNQL</sequence>
<keyword evidence="3" id="KW-1185">Reference proteome</keyword>
<dbReference type="Gene3D" id="3.40.630.30">
    <property type="match status" value="1"/>
</dbReference>
<dbReference type="AlphaFoldDB" id="A0A2Z4GGZ5"/>
<keyword evidence="2" id="KW-0808">Transferase</keyword>
<proteinExistence type="predicted"/>
<gene>
    <name evidence="2" type="ORF">DJ013_18635</name>
</gene>
<dbReference type="InterPro" id="IPR007472">
    <property type="entry name" value="N-end_Aminoacyl_Trfase_C"/>
</dbReference>
<dbReference type="Pfam" id="PF04377">
    <property type="entry name" value="ATE_C"/>
    <property type="match status" value="1"/>
</dbReference>
<evidence type="ECO:0000259" key="1">
    <source>
        <dbReference type="Pfam" id="PF04377"/>
    </source>
</evidence>
<dbReference type="Proteomes" id="UP000249873">
    <property type="component" value="Chromosome"/>
</dbReference>
<accession>A0A2Z4GGZ5</accession>
<protein>
    <submittedName>
        <fullName evidence="2">Arginine-tRNA-protein transferase</fullName>
    </submittedName>
</protein>
<feature type="domain" description="N-end rule aminoacyl transferase C-terminal" evidence="1">
    <location>
        <begin position="103"/>
        <end position="198"/>
    </location>
</feature>
<reference evidence="2 3" key="1">
    <citation type="submission" date="2018-05" db="EMBL/GenBank/DDBJ databases">
        <title>Complete genome sequence of Arcticibacterium luteifluviistationis SM1504T, a cytophagaceae bacterium isolated from Arctic surface seawater.</title>
        <authorList>
            <person name="Li Y."/>
            <person name="Qin Q.-L."/>
        </authorList>
    </citation>
    <scope>NUCLEOTIDE SEQUENCE [LARGE SCALE GENOMIC DNA]</scope>
    <source>
        <strain evidence="2 3">SM1504</strain>
    </source>
</reference>
<dbReference type="OrthoDB" id="5182302at2"/>
<name>A0A2Z4GGZ5_9BACT</name>
<dbReference type="GO" id="GO:0004057">
    <property type="term" value="F:arginyl-tRNA--protein transferase activity"/>
    <property type="evidence" value="ECO:0007669"/>
    <property type="project" value="InterPro"/>
</dbReference>
<evidence type="ECO:0000313" key="2">
    <source>
        <dbReference type="EMBL" id="AWW00074.1"/>
    </source>
</evidence>
<dbReference type="EMBL" id="CP029480">
    <property type="protein sequence ID" value="AWW00074.1"/>
    <property type="molecule type" value="Genomic_DNA"/>
</dbReference>
<organism evidence="2 3">
    <name type="scientific">Arcticibacterium luteifluviistationis</name>
    <dbReference type="NCBI Taxonomy" id="1784714"/>
    <lineage>
        <taxon>Bacteria</taxon>
        <taxon>Pseudomonadati</taxon>
        <taxon>Bacteroidota</taxon>
        <taxon>Cytophagia</taxon>
        <taxon>Cytophagales</taxon>
        <taxon>Leadbetterellaceae</taxon>
        <taxon>Arcticibacterium</taxon>
    </lineage>
</organism>
<evidence type="ECO:0000313" key="3">
    <source>
        <dbReference type="Proteomes" id="UP000249873"/>
    </source>
</evidence>
<dbReference type="InterPro" id="IPR016181">
    <property type="entry name" value="Acyl_CoA_acyltransferase"/>
</dbReference>
<dbReference type="SUPFAM" id="SSF55729">
    <property type="entry name" value="Acyl-CoA N-acyltransferases (Nat)"/>
    <property type="match status" value="1"/>
</dbReference>
<dbReference type="RefSeq" id="WP_111373441.1">
    <property type="nucleotide sequence ID" value="NZ_CP029480.1"/>
</dbReference>